<evidence type="ECO:0000256" key="4">
    <source>
        <dbReference type="ARBA" id="ARBA00023125"/>
    </source>
</evidence>
<dbReference type="InterPro" id="IPR002876">
    <property type="entry name" value="Transcrip_reg_TACO1-like"/>
</dbReference>
<dbReference type="InterPro" id="IPR029072">
    <property type="entry name" value="YebC-like"/>
</dbReference>
<evidence type="ECO:0000256" key="6">
    <source>
        <dbReference type="HAMAP-Rule" id="MF_00693"/>
    </source>
</evidence>
<dbReference type="NCBIfam" id="NF009044">
    <property type="entry name" value="PRK12378.1"/>
    <property type="match status" value="1"/>
</dbReference>
<evidence type="ECO:0000256" key="5">
    <source>
        <dbReference type="ARBA" id="ARBA00023163"/>
    </source>
</evidence>
<dbReference type="InterPro" id="IPR017856">
    <property type="entry name" value="Integrase-like_N"/>
</dbReference>
<dbReference type="Pfam" id="PF01709">
    <property type="entry name" value="Transcrip_reg"/>
    <property type="match status" value="1"/>
</dbReference>
<dbReference type="Proteomes" id="UP000660024">
    <property type="component" value="Unassembled WGS sequence"/>
</dbReference>
<evidence type="ECO:0000256" key="3">
    <source>
        <dbReference type="ARBA" id="ARBA00023015"/>
    </source>
</evidence>
<evidence type="ECO:0000256" key="2">
    <source>
        <dbReference type="ARBA" id="ARBA00022490"/>
    </source>
</evidence>
<dbReference type="Gene3D" id="1.10.10.200">
    <property type="match status" value="1"/>
</dbReference>
<dbReference type="SUPFAM" id="SSF75625">
    <property type="entry name" value="YebC-like"/>
    <property type="match status" value="1"/>
</dbReference>
<feature type="domain" description="TACO1/YebC-like second and third" evidence="7">
    <location>
        <begin position="79"/>
        <end position="239"/>
    </location>
</feature>
<dbReference type="PANTHER" id="PTHR12532">
    <property type="entry name" value="TRANSLATIONAL ACTIVATOR OF CYTOCHROME C OXIDASE 1"/>
    <property type="match status" value="1"/>
</dbReference>
<protein>
    <recommendedName>
        <fullName evidence="6">Probable transcriptional regulatory protein I5M32_09520</fullName>
    </recommendedName>
</protein>
<dbReference type="PANTHER" id="PTHR12532:SF6">
    <property type="entry name" value="TRANSCRIPTIONAL REGULATORY PROTEIN YEBC-RELATED"/>
    <property type="match status" value="1"/>
</dbReference>
<dbReference type="InterPro" id="IPR048300">
    <property type="entry name" value="TACO1_YebC-like_2nd/3rd_dom"/>
</dbReference>
<gene>
    <name evidence="9" type="ORF">I5M32_09520</name>
</gene>
<keyword evidence="10" id="KW-1185">Reference proteome</keyword>
<keyword evidence="4 6" id="KW-0238">DNA-binding</keyword>
<evidence type="ECO:0000259" key="8">
    <source>
        <dbReference type="Pfam" id="PF20772"/>
    </source>
</evidence>
<dbReference type="Pfam" id="PF20772">
    <property type="entry name" value="TACO1_YebC_N"/>
    <property type="match status" value="1"/>
</dbReference>
<dbReference type="HAMAP" id="MF_00693">
    <property type="entry name" value="Transcrip_reg_TACO1"/>
    <property type="match status" value="1"/>
</dbReference>
<dbReference type="RefSeq" id="WP_200586010.1">
    <property type="nucleotide sequence ID" value="NZ_JAEHFY010000012.1"/>
</dbReference>
<proteinExistence type="inferred from homology"/>
<feature type="domain" description="TACO1/YebC-like N-terminal" evidence="8">
    <location>
        <begin position="4"/>
        <end position="73"/>
    </location>
</feature>
<evidence type="ECO:0000259" key="7">
    <source>
        <dbReference type="Pfam" id="PF01709"/>
    </source>
</evidence>
<dbReference type="EMBL" id="JAEHFY010000012">
    <property type="protein sequence ID" value="MBK0383196.1"/>
    <property type="molecule type" value="Genomic_DNA"/>
</dbReference>
<evidence type="ECO:0000313" key="9">
    <source>
        <dbReference type="EMBL" id="MBK0383196.1"/>
    </source>
</evidence>
<evidence type="ECO:0000313" key="10">
    <source>
        <dbReference type="Proteomes" id="UP000660024"/>
    </source>
</evidence>
<comment type="similarity">
    <text evidence="1 6">Belongs to the TACO1 family.</text>
</comment>
<accession>A0ABS1BKD1</accession>
<keyword evidence="2 6" id="KW-0963">Cytoplasm</keyword>
<dbReference type="NCBIfam" id="TIGR01033">
    <property type="entry name" value="YebC/PmpR family DNA-binding transcriptional regulator"/>
    <property type="match status" value="1"/>
</dbReference>
<organism evidence="9 10">
    <name type="scientific">Pedobacter segetis</name>
    <dbReference type="NCBI Taxonomy" id="2793069"/>
    <lineage>
        <taxon>Bacteria</taxon>
        <taxon>Pseudomonadati</taxon>
        <taxon>Bacteroidota</taxon>
        <taxon>Sphingobacteriia</taxon>
        <taxon>Sphingobacteriales</taxon>
        <taxon>Sphingobacteriaceae</taxon>
        <taxon>Pedobacter</taxon>
    </lineage>
</organism>
<keyword evidence="5 6" id="KW-0804">Transcription</keyword>
<dbReference type="GO" id="GO:0003677">
    <property type="term" value="F:DNA binding"/>
    <property type="evidence" value="ECO:0007669"/>
    <property type="project" value="UniProtKB-KW"/>
</dbReference>
<sequence length="241" mass="27245">MGRAFEFRKERKFKRWTKMAVQFTRIGKDIAIAVKEGGPHPETNSKLRTAIQNAKAVNMPKDRVDAAIKRASDKDMAGYEEFVYEGYAPHGVAILVETATDNTNRTVANVRSYFTKTNGSLGKTGSLDFIFKRVSTFTFDPGEMDIEELELELIDFGLEEIFVEADEDGNDVAVVHATFEDFGNMQKALEERGIEVKSAKLERIPLSYSQVTEEQAIDVTKLLDKLEEDEDVQAVYHNMEE</sequence>
<dbReference type="Gene3D" id="3.30.70.980">
    <property type="match status" value="2"/>
</dbReference>
<keyword evidence="3 6" id="KW-0805">Transcription regulation</keyword>
<reference evidence="9 10" key="1">
    <citation type="submission" date="2020-12" db="EMBL/GenBank/DDBJ databases">
        <title>Bacterial novel species Pedobacter sp. SD-b isolated from soil.</title>
        <authorList>
            <person name="Jung H.-Y."/>
        </authorList>
    </citation>
    <scope>NUCLEOTIDE SEQUENCE [LARGE SCALE GENOMIC DNA]</scope>
    <source>
        <strain evidence="9 10">SD-b</strain>
    </source>
</reference>
<comment type="caution">
    <text evidence="9">The sequence shown here is derived from an EMBL/GenBank/DDBJ whole genome shotgun (WGS) entry which is preliminary data.</text>
</comment>
<dbReference type="InterPro" id="IPR026564">
    <property type="entry name" value="Transcrip_reg_TACO1-like_dom3"/>
</dbReference>
<evidence type="ECO:0000256" key="1">
    <source>
        <dbReference type="ARBA" id="ARBA00008724"/>
    </source>
</evidence>
<comment type="subcellular location">
    <subcellularLocation>
        <location evidence="6">Cytoplasm</location>
    </subcellularLocation>
</comment>
<name>A0ABS1BKD1_9SPHI</name>
<dbReference type="InterPro" id="IPR049083">
    <property type="entry name" value="TACO1_YebC_N"/>
</dbReference>